<comment type="subcellular location">
    <subcellularLocation>
        <location evidence="4">Bud</location>
    </subcellularLocation>
    <subcellularLocation>
        <location evidence="4">Bud neck</location>
    </subcellularLocation>
</comment>
<accession>A0A165HEW1</accession>
<gene>
    <name evidence="6" type="ORF">L228DRAFT_260237</name>
</gene>
<organism evidence="6 7">
    <name type="scientific">Xylona heveae (strain CBS 132557 / TC161)</name>
    <dbReference type="NCBI Taxonomy" id="1328760"/>
    <lineage>
        <taxon>Eukaryota</taxon>
        <taxon>Fungi</taxon>
        <taxon>Dikarya</taxon>
        <taxon>Ascomycota</taxon>
        <taxon>Pezizomycotina</taxon>
        <taxon>Xylonomycetes</taxon>
        <taxon>Xylonales</taxon>
        <taxon>Xylonaceae</taxon>
        <taxon>Xylona</taxon>
    </lineage>
</organism>
<protein>
    <recommendedName>
        <fullName evidence="4">Exocyst complex protein EXO70</fullName>
    </recommendedName>
</protein>
<evidence type="ECO:0000256" key="2">
    <source>
        <dbReference type="ARBA" id="ARBA00022448"/>
    </source>
</evidence>
<keyword evidence="2 4" id="KW-0813">Transport</keyword>
<dbReference type="PANTHER" id="PTHR12542:SF41">
    <property type="entry name" value="EXOCYST COMPLEX COMPONENT 7"/>
    <property type="match status" value="1"/>
</dbReference>
<evidence type="ECO:0000313" key="7">
    <source>
        <dbReference type="Proteomes" id="UP000076632"/>
    </source>
</evidence>
<dbReference type="PANTHER" id="PTHR12542">
    <property type="entry name" value="EXOCYST COMPLEX PROTEIN EXO70"/>
    <property type="match status" value="1"/>
</dbReference>
<dbReference type="SUPFAM" id="SSF74788">
    <property type="entry name" value="Cullin repeat-like"/>
    <property type="match status" value="1"/>
</dbReference>
<dbReference type="InterPro" id="IPR004140">
    <property type="entry name" value="Exo70"/>
</dbReference>
<dbReference type="GO" id="GO:0006887">
    <property type="term" value="P:exocytosis"/>
    <property type="evidence" value="ECO:0007669"/>
    <property type="project" value="UniProtKB-KW"/>
</dbReference>
<evidence type="ECO:0000256" key="3">
    <source>
        <dbReference type="ARBA" id="ARBA00022483"/>
    </source>
</evidence>
<proteinExistence type="inferred from homology"/>
<dbReference type="AlphaFoldDB" id="A0A165HEW1"/>
<evidence type="ECO:0000256" key="1">
    <source>
        <dbReference type="ARBA" id="ARBA00006756"/>
    </source>
</evidence>
<comment type="similarity">
    <text evidence="1 4">Belongs to the EXO70 family.</text>
</comment>
<dbReference type="InParanoid" id="A0A165HEW1"/>
<dbReference type="InterPro" id="IPR016159">
    <property type="entry name" value="Cullin_repeat-like_dom_sf"/>
</dbReference>
<dbReference type="FunCoup" id="A0A165HEW1">
    <property type="interactions" value="122"/>
</dbReference>
<comment type="function">
    <text evidence="4">Involved in the secretory pathway as part of the exocyst complex which tethers secretory vesicles to the sites of exocytosis. Also plays a role in the assembly of the exocyst.</text>
</comment>
<dbReference type="Pfam" id="PF20669">
    <property type="entry name" value="Exo70_N"/>
    <property type="match status" value="1"/>
</dbReference>
<dbReference type="GO" id="GO:0000145">
    <property type="term" value="C:exocyst"/>
    <property type="evidence" value="ECO:0007669"/>
    <property type="project" value="InterPro"/>
</dbReference>
<dbReference type="OMA" id="GIIRAGP"/>
<dbReference type="STRING" id="1328760.A0A165HEW1"/>
<reference evidence="6 7" key="1">
    <citation type="journal article" date="2016" name="Fungal Biol.">
        <title>The genome of Xylona heveae provides a window into fungal endophytism.</title>
        <authorList>
            <person name="Gazis R."/>
            <person name="Kuo A."/>
            <person name="Riley R."/>
            <person name="LaButti K."/>
            <person name="Lipzen A."/>
            <person name="Lin J."/>
            <person name="Amirebrahimi M."/>
            <person name="Hesse C.N."/>
            <person name="Spatafora J.W."/>
            <person name="Henrissat B."/>
            <person name="Hainaut M."/>
            <person name="Grigoriev I.V."/>
            <person name="Hibbett D.S."/>
        </authorList>
    </citation>
    <scope>NUCLEOTIDE SEQUENCE [LARGE SCALE GENOMIC DNA]</scope>
    <source>
        <strain evidence="6 7">TC161</strain>
    </source>
</reference>
<dbReference type="GO" id="GO:0005935">
    <property type="term" value="C:cellular bud neck"/>
    <property type="evidence" value="ECO:0007669"/>
    <property type="project" value="UniProtKB-SubCell"/>
</dbReference>
<name>A0A165HEW1_XYLHT</name>
<keyword evidence="7" id="KW-1185">Reference proteome</keyword>
<evidence type="ECO:0000256" key="4">
    <source>
        <dbReference type="RuleBase" id="RU365026"/>
    </source>
</evidence>
<evidence type="ECO:0000313" key="6">
    <source>
        <dbReference type="EMBL" id="KZF23406.1"/>
    </source>
</evidence>
<keyword evidence="4" id="KW-0653">Protein transport</keyword>
<dbReference type="Proteomes" id="UP000076632">
    <property type="component" value="Unassembled WGS sequence"/>
</dbReference>
<dbReference type="GeneID" id="28899378"/>
<sequence>MVGPRSAAYAEESAEVEVLFANMEKLKGLTKKIQASMTRLEVSGRNVQEAIGPIYGSTQRLQTVNTNIDRVHSAIAHIRQPLDLKAREDRIIHAGIGKVGLSEFLGSLKRITTALSELKSTNLRANQQAISELNSLLKSGSQQLESLFRDLVNEDARPVEPLHYLTKKLPFPVFEQDKISRLALINSYVETSAQSHGTAVPTAQIFADIRGPYLNSSLQNLAAASVNTARKRAHDAIYQQGTSGIGTYAESLEAMYLAEYEIITPVFSREEWGRVLNLTCRDSLAEFSRTLQELNSHIRNNLTTDCFLAYEIIDIVTKLAFRLDHSTGELKGPLSDALKHIRETAKASLYELLNDTRRRIQNHGALPPDGSALPTTTEVMTRLQTMTAYLPALSSILTALGDGNWTSPPSSSAAKGVPISTLDVGADGRQLLAHYVLDTVDTLLASLEERAKALLKGRVLQGVFVSNNLAVIERMIRSSDLHSLLSTSSARMEAWQKKGTNLYLDAWKEVSLYLLDVQYTSRAGRPTSGSGGVDSAAVVKALNSKDKDAIKDKFRNFNSTFDELLTRHKTLAIDRDIKPLLIREVQRYIEPLYARFWDRYHELDRGRGKYVRYDKMALSAVLSGL</sequence>
<dbReference type="EMBL" id="KV407457">
    <property type="protein sequence ID" value="KZF23406.1"/>
    <property type="molecule type" value="Genomic_DNA"/>
</dbReference>
<feature type="domain" description="Exocyst complex subunit Exo70 C-terminal" evidence="5">
    <location>
        <begin position="243"/>
        <end position="623"/>
    </location>
</feature>
<dbReference type="InterPro" id="IPR046364">
    <property type="entry name" value="Exo70_C"/>
</dbReference>
<dbReference type="Gene3D" id="1.20.1280.170">
    <property type="entry name" value="Exocyst complex component Exo70"/>
    <property type="match status" value="1"/>
</dbReference>
<dbReference type="OrthoDB" id="1922221at2759"/>
<dbReference type="RefSeq" id="XP_018188961.1">
    <property type="nucleotide sequence ID" value="XM_018334241.1"/>
</dbReference>
<keyword evidence="3 4" id="KW-0268">Exocytosis</keyword>
<dbReference type="GO" id="GO:0005546">
    <property type="term" value="F:phosphatidylinositol-4,5-bisphosphate binding"/>
    <property type="evidence" value="ECO:0007669"/>
    <property type="project" value="InterPro"/>
</dbReference>
<dbReference type="Pfam" id="PF03081">
    <property type="entry name" value="Exo70_C"/>
    <property type="match status" value="1"/>
</dbReference>
<dbReference type="GO" id="GO:0015031">
    <property type="term" value="P:protein transport"/>
    <property type="evidence" value="ECO:0007669"/>
    <property type="project" value="UniProtKB-KW"/>
</dbReference>
<evidence type="ECO:0000259" key="5">
    <source>
        <dbReference type="Pfam" id="PF03081"/>
    </source>
</evidence>